<dbReference type="GO" id="GO:0003676">
    <property type="term" value="F:nucleic acid binding"/>
    <property type="evidence" value="ECO:0007669"/>
    <property type="project" value="InterPro"/>
</dbReference>
<organism evidence="1 2">
    <name type="scientific">Cinara cedri</name>
    <dbReference type="NCBI Taxonomy" id="506608"/>
    <lineage>
        <taxon>Eukaryota</taxon>
        <taxon>Metazoa</taxon>
        <taxon>Ecdysozoa</taxon>
        <taxon>Arthropoda</taxon>
        <taxon>Hexapoda</taxon>
        <taxon>Insecta</taxon>
        <taxon>Pterygota</taxon>
        <taxon>Neoptera</taxon>
        <taxon>Paraneoptera</taxon>
        <taxon>Hemiptera</taxon>
        <taxon>Sternorrhyncha</taxon>
        <taxon>Aphidomorpha</taxon>
        <taxon>Aphidoidea</taxon>
        <taxon>Aphididae</taxon>
        <taxon>Lachninae</taxon>
        <taxon>Cinara</taxon>
    </lineage>
</organism>
<protein>
    <submittedName>
        <fullName evidence="1">Pheromone/general odorant binding protein,Transposase, type 1</fullName>
    </submittedName>
</protein>
<dbReference type="PANTHER" id="PTHR46060">
    <property type="entry name" value="MARINER MOS1 TRANSPOSASE-LIKE PROTEIN"/>
    <property type="match status" value="1"/>
</dbReference>
<keyword evidence="2" id="KW-1185">Reference proteome</keyword>
<dbReference type="OrthoDB" id="8195351at2759"/>
<accession>A0A5E4MLR6</accession>
<dbReference type="InterPro" id="IPR001888">
    <property type="entry name" value="Transposase_1"/>
</dbReference>
<name>A0A5E4MLR6_9HEMI</name>
<reference evidence="1 2" key="1">
    <citation type="submission" date="2019-08" db="EMBL/GenBank/DDBJ databases">
        <authorList>
            <person name="Alioto T."/>
            <person name="Alioto T."/>
            <person name="Gomez Garrido J."/>
        </authorList>
    </citation>
    <scope>NUCLEOTIDE SEQUENCE [LARGE SCALE GENOMIC DNA]</scope>
</reference>
<dbReference type="InterPro" id="IPR052709">
    <property type="entry name" value="Transposase-MT_Hybrid"/>
</dbReference>
<dbReference type="PANTHER" id="PTHR46060:SF1">
    <property type="entry name" value="MARINER MOS1 TRANSPOSASE-LIKE PROTEIN"/>
    <property type="match status" value="1"/>
</dbReference>
<proteinExistence type="predicted"/>
<dbReference type="EMBL" id="CABPRJ010000513">
    <property type="protein sequence ID" value="VVC30360.1"/>
    <property type="molecule type" value="Genomic_DNA"/>
</dbReference>
<dbReference type="Proteomes" id="UP000325440">
    <property type="component" value="Unassembled WGS sequence"/>
</dbReference>
<dbReference type="Gene3D" id="3.30.420.10">
    <property type="entry name" value="Ribonuclease H-like superfamily/Ribonuclease H"/>
    <property type="match status" value="1"/>
</dbReference>
<evidence type="ECO:0000313" key="1">
    <source>
        <dbReference type="EMBL" id="VVC30360.1"/>
    </source>
</evidence>
<sequence length="253" mass="29489">MLADELNLKRETVRKILTDDLSMKKLCAKMVPKNLSVEQKHERMSISQDCLEQVEADPTLLDRVITGDESWYFQWLSPGAARPKKARMSKSKMKTMMICFFDSKGIVHKEFVPPEQTVNQHFYQKVLDRLRKRVIRVRPEIAKTWILHHDNAPCHRAFSVSRFLTSKNIAVLPQAPYSPDMSPCDFFLFPQTKLAVKRTHFESITDIQNAVTRVLQDIPVEAFQKCYESWKKRWNQCIVVGGEYFEGEHIDVS</sequence>
<dbReference type="Pfam" id="PF01359">
    <property type="entry name" value="Transposase_1"/>
    <property type="match status" value="1"/>
</dbReference>
<gene>
    <name evidence="1" type="ORF">CINCED_3A012363</name>
</gene>
<dbReference type="InterPro" id="IPR036397">
    <property type="entry name" value="RNaseH_sf"/>
</dbReference>
<dbReference type="AlphaFoldDB" id="A0A5E4MLR6"/>
<evidence type="ECO:0000313" key="2">
    <source>
        <dbReference type="Proteomes" id="UP000325440"/>
    </source>
</evidence>